<keyword evidence="8" id="KW-0249">Electron transport</keyword>
<feature type="transmembrane region" description="Helical" evidence="12">
    <location>
        <begin position="65"/>
        <end position="83"/>
    </location>
</feature>
<dbReference type="PRINTS" id="PR00161">
    <property type="entry name" value="NIHGNASECYTB"/>
</dbReference>
<evidence type="ECO:0000256" key="9">
    <source>
        <dbReference type="ARBA" id="ARBA00022989"/>
    </source>
</evidence>
<comment type="similarity">
    <text evidence="2">Belongs to the HupC/HyaC/HydC family.</text>
</comment>
<proteinExistence type="inferred from homology"/>
<evidence type="ECO:0000256" key="8">
    <source>
        <dbReference type="ARBA" id="ARBA00022982"/>
    </source>
</evidence>
<evidence type="ECO:0000256" key="2">
    <source>
        <dbReference type="ARBA" id="ARBA00008622"/>
    </source>
</evidence>
<feature type="transmembrane region" description="Helical" evidence="12">
    <location>
        <begin position="127"/>
        <end position="148"/>
    </location>
</feature>
<dbReference type="GO" id="GO:0022904">
    <property type="term" value="P:respiratory electron transport chain"/>
    <property type="evidence" value="ECO:0007669"/>
    <property type="project" value="InterPro"/>
</dbReference>
<evidence type="ECO:0000259" key="13">
    <source>
        <dbReference type="Pfam" id="PF01292"/>
    </source>
</evidence>
<organism evidence="14 15">
    <name type="scientific">Desulfotruncus arcticus DSM 17038</name>
    <dbReference type="NCBI Taxonomy" id="1121424"/>
    <lineage>
        <taxon>Bacteria</taxon>
        <taxon>Bacillati</taxon>
        <taxon>Bacillota</taxon>
        <taxon>Clostridia</taxon>
        <taxon>Eubacteriales</taxon>
        <taxon>Desulfallaceae</taxon>
        <taxon>Desulfotruncus</taxon>
    </lineage>
</organism>
<protein>
    <submittedName>
        <fullName evidence="14">Ni/Fe-hydrogenase 1 B-type cytochrome subunit</fullName>
    </submittedName>
</protein>
<sequence length="206" mass="23858">MKFGNNLLGIRIKGVKSFRHAWQLRMMHWVLAPAALALMASGLYINKPYRNMFFNNMNNARKTHFTAQYFFGLYYLARGYYAIKTRGYRKLFPNARDVASLPKFSLYELYLRKKEPQYPKYNPAQKLLFTFFALLFPLQILTGSALYSTGRLQSLSRLFGGLGNTRKVHYLSAVTLMSLVAGHMYFALTESFSKLKSIFTGYFTPK</sequence>
<keyword evidence="6 12" id="KW-0812">Transmembrane</keyword>
<dbReference type="InterPro" id="IPR016174">
    <property type="entry name" value="Di-haem_cyt_TM"/>
</dbReference>
<dbReference type="Proteomes" id="UP000199337">
    <property type="component" value="Unassembled WGS sequence"/>
</dbReference>
<dbReference type="GO" id="GO:0009055">
    <property type="term" value="F:electron transfer activity"/>
    <property type="evidence" value="ECO:0007669"/>
    <property type="project" value="InterPro"/>
</dbReference>
<accession>A0A1I2XFC1</accession>
<dbReference type="OrthoDB" id="257690at2"/>
<dbReference type="GO" id="GO:0005886">
    <property type="term" value="C:plasma membrane"/>
    <property type="evidence" value="ECO:0007669"/>
    <property type="project" value="UniProtKB-SubCell"/>
</dbReference>
<gene>
    <name evidence="14" type="ORF">SAMN05660649_03917</name>
</gene>
<dbReference type="PANTHER" id="PTHR30485:SF1">
    <property type="entry name" value="CYTOCHROME YDHU-RELATED"/>
    <property type="match status" value="1"/>
</dbReference>
<feature type="transmembrane region" description="Helical" evidence="12">
    <location>
        <begin position="26"/>
        <end position="45"/>
    </location>
</feature>
<comment type="subcellular location">
    <subcellularLocation>
        <location evidence="1">Cell membrane</location>
        <topology evidence="1">Multi-pass membrane protein</topology>
    </subcellularLocation>
</comment>
<keyword evidence="10" id="KW-0408">Iron</keyword>
<evidence type="ECO:0000256" key="4">
    <source>
        <dbReference type="ARBA" id="ARBA00022475"/>
    </source>
</evidence>
<dbReference type="InterPro" id="IPR011577">
    <property type="entry name" value="Cyt_b561_bac/Ni-Hgenase"/>
</dbReference>
<evidence type="ECO:0000313" key="14">
    <source>
        <dbReference type="EMBL" id="SFH11719.1"/>
    </source>
</evidence>
<dbReference type="GO" id="GO:0020037">
    <property type="term" value="F:heme binding"/>
    <property type="evidence" value="ECO:0007669"/>
    <property type="project" value="TreeGrafter"/>
</dbReference>
<evidence type="ECO:0000256" key="12">
    <source>
        <dbReference type="SAM" id="Phobius"/>
    </source>
</evidence>
<dbReference type="SUPFAM" id="SSF81342">
    <property type="entry name" value="Transmembrane di-heme cytochromes"/>
    <property type="match status" value="1"/>
</dbReference>
<dbReference type="STRING" id="341036.SAMN05660649_03917"/>
<evidence type="ECO:0000256" key="7">
    <source>
        <dbReference type="ARBA" id="ARBA00022723"/>
    </source>
</evidence>
<keyword evidence="15" id="KW-1185">Reference proteome</keyword>
<keyword evidence="9 12" id="KW-1133">Transmembrane helix</keyword>
<keyword evidence="4" id="KW-1003">Cell membrane</keyword>
<reference evidence="15" key="1">
    <citation type="submission" date="2016-10" db="EMBL/GenBank/DDBJ databases">
        <authorList>
            <person name="Varghese N."/>
            <person name="Submissions S."/>
        </authorList>
    </citation>
    <scope>NUCLEOTIDE SEQUENCE [LARGE SCALE GENOMIC DNA]</scope>
    <source>
        <strain evidence="15">DSM 17038</strain>
    </source>
</reference>
<evidence type="ECO:0000313" key="15">
    <source>
        <dbReference type="Proteomes" id="UP000199337"/>
    </source>
</evidence>
<dbReference type="EMBL" id="FOOX01000017">
    <property type="protein sequence ID" value="SFH11719.1"/>
    <property type="molecule type" value="Genomic_DNA"/>
</dbReference>
<keyword evidence="5" id="KW-0349">Heme</keyword>
<feature type="transmembrane region" description="Helical" evidence="12">
    <location>
        <begin position="168"/>
        <end position="188"/>
    </location>
</feature>
<dbReference type="AlphaFoldDB" id="A0A1I2XFC1"/>
<evidence type="ECO:0000256" key="10">
    <source>
        <dbReference type="ARBA" id="ARBA00023004"/>
    </source>
</evidence>
<keyword evidence="11 12" id="KW-0472">Membrane</keyword>
<evidence type="ECO:0000256" key="5">
    <source>
        <dbReference type="ARBA" id="ARBA00022617"/>
    </source>
</evidence>
<dbReference type="Gene3D" id="1.20.950.20">
    <property type="entry name" value="Transmembrane di-heme cytochromes, Chain C"/>
    <property type="match status" value="1"/>
</dbReference>
<evidence type="ECO:0000256" key="3">
    <source>
        <dbReference type="ARBA" id="ARBA00022448"/>
    </source>
</evidence>
<dbReference type="InterPro" id="IPR051542">
    <property type="entry name" value="Hydrogenase_cytochrome"/>
</dbReference>
<keyword evidence="7" id="KW-0479">Metal-binding</keyword>
<dbReference type="RefSeq" id="WP_092473518.1">
    <property type="nucleotide sequence ID" value="NZ_FOOX01000017.1"/>
</dbReference>
<dbReference type="Pfam" id="PF01292">
    <property type="entry name" value="Ni_hydr_CYTB"/>
    <property type="match status" value="1"/>
</dbReference>
<name>A0A1I2XFC1_9FIRM</name>
<keyword evidence="3" id="KW-0813">Transport</keyword>
<dbReference type="GO" id="GO:0005506">
    <property type="term" value="F:iron ion binding"/>
    <property type="evidence" value="ECO:0007669"/>
    <property type="project" value="InterPro"/>
</dbReference>
<dbReference type="InterPro" id="IPR000516">
    <property type="entry name" value="Ni-dep_Hydgase_cyt-B"/>
</dbReference>
<evidence type="ECO:0000256" key="1">
    <source>
        <dbReference type="ARBA" id="ARBA00004651"/>
    </source>
</evidence>
<evidence type="ECO:0000256" key="6">
    <source>
        <dbReference type="ARBA" id="ARBA00022692"/>
    </source>
</evidence>
<evidence type="ECO:0000256" key="11">
    <source>
        <dbReference type="ARBA" id="ARBA00023136"/>
    </source>
</evidence>
<dbReference type="PANTHER" id="PTHR30485">
    <property type="entry name" value="NI/FE-HYDROGENASE 1 B-TYPE CYTOCHROME SUBUNIT"/>
    <property type="match status" value="1"/>
</dbReference>
<feature type="domain" description="Cytochrome b561 bacterial/Ni-hydrogenase" evidence="13">
    <location>
        <begin position="19"/>
        <end position="201"/>
    </location>
</feature>